<dbReference type="Pfam" id="PF00486">
    <property type="entry name" value="Trans_reg_C"/>
    <property type="match status" value="1"/>
</dbReference>
<dbReference type="EMBL" id="CP025614">
    <property type="protein sequence ID" value="AUN33842.1"/>
    <property type="molecule type" value="Genomic_DNA"/>
</dbReference>
<dbReference type="PRINTS" id="PR00364">
    <property type="entry name" value="DISEASERSIST"/>
</dbReference>
<dbReference type="PROSITE" id="PS51755">
    <property type="entry name" value="OMPR_PHOB"/>
    <property type="match status" value="1"/>
</dbReference>
<evidence type="ECO:0000313" key="2">
    <source>
        <dbReference type="EMBL" id="AUN33842.1"/>
    </source>
</evidence>
<reference evidence="2 3" key="1">
    <citation type="submission" date="2017-12" db="EMBL/GenBank/DDBJ databases">
        <title>Genomes of bacteria within cyanobacterial aggregates.</title>
        <authorList>
            <person name="Cai H."/>
        </authorList>
    </citation>
    <scope>NUCLEOTIDE SEQUENCE [LARGE SCALE GENOMIC DNA]</scope>
    <source>
        <strain evidence="2 3">TH16</strain>
        <plasmid evidence="2 3">unnamed2</plasmid>
    </source>
</reference>
<organism evidence="2 3">
    <name type="scientific">Niveispirillum cyanobacteriorum</name>
    <dbReference type="NCBI Taxonomy" id="1612173"/>
    <lineage>
        <taxon>Bacteria</taxon>
        <taxon>Pseudomonadati</taxon>
        <taxon>Pseudomonadota</taxon>
        <taxon>Alphaproteobacteria</taxon>
        <taxon>Rhodospirillales</taxon>
        <taxon>Azospirillaceae</taxon>
        <taxon>Niveispirillum</taxon>
    </lineage>
</organism>
<dbReference type="InterPro" id="IPR027417">
    <property type="entry name" value="P-loop_NTPase"/>
</dbReference>
<dbReference type="SUPFAM" id="SSF52540">
    <property type="entry name" value="P-loop containing nucleoside triphosphate hydrolases"/>
    <property type="match status" value="1"/>
</dbReference>
<dbReference type="SUPFAM" id="SSF46894">
    <property type="entry name" value="C-terminal effector domain of the bipartite response regulators"/>
    <property type="match status" value="1"/>
</dbReference>
<dbReference type="GO" id="GO:0003677">
    <property type="term" value="F:DNA binding"/>
    <property type="evidence" value="ECO:0007669"/>
    <property type="project" value="UniProtKB-UniRule"/>
</dbReference>
<dbReference type="InterPro" id="IPR016032">
    <property type="entry name" value="Sig_transdc_resp-reg_C-effctor"/>
</dbReference>
<geneLocation type="plasmid" evidence="2 3">
    <name>unnamed2</name>
</geneLocation>
<evidence type="ECO:0000313" key="3">
    <source>
        <dbReference type="Proteomes" id="UP000234752"/>
    </source>
</evidence>
<dbReference type="KEGG" id="ncb:C0V82_25905"/>
<keyword evidence="2" id="KW-0614">Plasmid</keyword>
<dbReference type="Gene3D" id="3.40.50.300">
    <property type="entry name" value="P-loop containing nucleotide triphosphate hydrolases"/>
    <property type="match status" value="1"/>
</dbReference>
<dbReference type="Gene3D" id="1.10.10.10">
    <property type="entry name" value="Winged helix-like DNA-binding domain superfamily/Winged helix DNA-binding domain"/>
    <property type="match status" value="1"/>
</dbReference>
<keyword evidence="1" id="KW-0238">DNA-binding</keyword>
<name>A0A2K9NLA1_9PROT</name>
<dbReference type="InterPro" id="IPR001867">
    <property type="entry name" value="OmpR/PhoB-type_DNA-bd"/>
</dbReference>
<proteinExistence type="predicted"/>
<dbReference type="PANTHER" id="PTHR47691">
    <property type="entry name" value="REGULATOR-RELATED"/>
    <property type="match status" value="1"/>
</dbReference>
<accession>A0A2K9NLA1</accession>
<dbReference type="InterPro" id="IPR011990">
    <property type="entry name" value="TPR-like_helical_dom_sf"/>
</dbReference>
<dbReference type="GO" id="GO:0006355">
    <property type="term" value="P:regulation of DNA-templated transcription"/>
    <property type="evidence" value="ECO:0007669"/>
    <property type="project" value="InterPro"/>
</dbReference>
<dbReference type="GO" id="GO:0000160">
    <property type="term" value="P:phosphorelay signal transduction system"/>
    <property type="evidence" value="ECO:0007669"/>
    <property type="project" value="InterPro"/>
</dbReference>
<dbReference type="SMART" id="SM00382">
    <property type="entry name" value="AAA"/>
    <property type="match status" value="1"/>
</dbReference>
<dbReference type="InterPro" id="IPR036388">
    <property type="entry name" value="WH-like_DNA-bd_sf"/>
</dbReference>
<sequence>MLDAVPSLALPGWVSHESIPVETRFGVLKDLKSAFASTLHPYLFQIIDEIDWTMPATLPVSFSLDLLHRRLLRGGELVPLGDRAFDLLAVLAAAGGEAVAADTLMAQVWPGVTVTPGNLRVQVRALRRALGDAAVQNVPGVGYRLALSLTGAETGADALLADTLLGREAELERLRLLLSRSRLVTIVGPGGVGKTSLALAGSQQMQALRAVHVELAPVAQADLLPVVTAASMSLRLTGPDVKGAVLRALAERPTLLLLDNAEHLLDEVAGFAEELLGQCPNLHILLTSREPLGLTGEQLLHLCPLECPPEGEEKAVAIRTYPAVRLVLREHGRAGWPPPPDGQMPALARLCRHLDGLPLALLLLAAWMRDCPVTEVERVLSGRFQDLPLPAGAGSRHDNLHHMLRWSVEALSAEECLLLGRLTVFAGSWPVEAAAAVCGAAPLTPASVPGLVAGLVARSLVAGPIQTRQKGLRLLETIRDHVIARDPGLVAREGLRPLLCRWLSAHLRQHMQVVWLSGFNAPGLNADVADIRAMLNWAFSGGDVLAGQELVLDSYRHWNQSGPFAEIADFLTRAWSLCGPDTPPVIRAMLGLLLHGEGVPLRLPLHADRPRYAAEELDSAVAALRGDDVPPVWAIDGLMSAGFIRRYTGDQRACLALWEEAVAIAERYGVASDIVRHRSLLGWLRAELGEMEQARADFARALTQAEHHGLPRNLTLLRMADAEFNDNQIDRAIELTQQALTSGEPMPPTMHQTLLANLASYLLLRGRVMEAMRHAHDALTIMIKVDYTHAQPWALERGALLALTLGRQELALRLGVVAQRILRAGTIRRAAAEREIHARLSAGLPGLDSAADAGLPVGEALTALRGFYEELLSGPDAA</sequence>
<dbReference type="SUPFAM" id="SSF48452">
    <property type="entry name" value="TPR-like"/>
    <property type="match status" value="1"/>
</dbReference>
<gene>
    <name evidence="2" type="ORF">C0V82_25905</name>
</gene>
<evidence type="ECO:0000256" key="1">
    <source>
        <dbReference type="ARBA" id="ARBA00023125"/>
    </source>
</evidence>
<dbReference type="Gene3D" id="1.25.40.10">
    <property type="entry name" value="Tetratricopeptide repeat domain"/>
    <property type="match status" value="1"/>
</dbReference>
<dbReference type="Proteomes" id="UP000234752">
    <property type="component" value="Plasmid unnamed2"/>
</dbReference>
<dbReference type="AlphaFoldDB" id="A0A2K9NLA1"/>
<dbReference type="PANTHER" id="PTHR47691:SF3">
    <property type="entry name" value="HTH-TYPE TRANSCRIPTIONAL REGULATOR RV0890C-RELATED"/>
    <property type="match status" value="1"/>
</dbReference>
<keyword evidence="3" id="KW-1185">Reference proteome</keyword>
<dbReference type="SMART" id="SM00862">
    <property type="entry name" value="Trans_reg_C"/>
    <property type="match status" value="1"/>
</dbReference>
<protein>
    <submittedName>
        <fullName evidence="2">Uncharacterized protein</fullName>
    </submittedName>
</protein>
<dbReference type="InterPro" id="IPR003593">
    <property type="entry name" value="AAA+_ATPase"/>
</dbReference>